<feature type="transmembrane region" description="Helical" evidence="7">
    <location>
        <begin position="304"/>
        <end position="322"/>
    </location>
</feature>
<organism evidence="8 9">
    <name type="scientific">Molorchus minor</name>
    <dbReference type="NCBI Taxonomy" id="1323400"/>
    <lineage>
        <taxon>Eukaryota</taxon>
        <taxon>Metazoa</taxon>
        <taxon>Ecdysozoa</taxon>
        <taxon>Arthropoda</taxon>
        <taxon>Hexapoda</taxon>
        <taxon>Insecta</taxon>
        <taxon>Pterygota</taxon>
        <taxon>Neoptera</taxon>
        <taxon>Endopterygota</taxon>
        <taxon>Coleoptera</taxon>
        <taxon>Polyphaga</taxon>
        <taxon>Cucujiformia</taxon>
        <taxon>Chrysomeloidea</taxon>
        <taxon>Cerambycidae</taxon>
        <taxon>Lamiinae</taxon>
        <taxon>Monochamini</taxon>
        <taxon>Molorchus</taxon>
    </lineage>
</organism>
<dbReference type="PANTHER" id="PTHR16024">
    <property type="entry name" value="XK-RELATED PROTEIN"/>
    <property type="match status" value="1"/>
</dbReference>
<feature type="transmembrane region" description="Helical" evidence="7">
    <location>
        <begin position="246"/>
        <end position="267"/>
    </location>
</feature>
<feature type="transmembrane region" description="Helical" evidence="7">
    <location>
        <begin position="113"/>
        <end position="134"/>
    </location>
</feature>
<feature type="transmembrane region" description="Helical" evidence="7">
    <location>
        <begin position="170"/>
        <end position="196"/>
    </location>
</feature>
<name>A0ABQ9JIH1_9CUCU</name>
<sequence>MAEECTVVRFSRDPSLATIDNLKQQNDSPDKFSDSDQRFGMFYAVCIALSIITYVLDLVLACVLLYFYSVNGDGLYFALTLTFVITPALLMTTISLRWYIIDHDDLSVGRTSVVQWIVRIIFLLLQLAPLLRYLDTMVYGIKSKIASATGDASKQNTLYRRMLDEDTNSALLRLFHCFLHSAPQAVIQLVILLIYLIHPENANHTAVIQAWTVLTALFSIAWSLTSYHRSVRYARDDKDKINWGGLLVAFCWQLMSALSRVLALSLLASLFPAWMGCVIALHWGVMAIWLALGQHQTAACSSRCEELLLSAALGLAYVLAFISPRDGPTRYVYLAYYLVCFMENTGALVVWCVTNNSVDNPFLYYGAAGGQVFAFLLAIAFLLIYYKFCHPSLANRSKIPSLDSDFLEADKPASVNRITFAEDHDP</sequence>
<proteinExistence type="inferred from homology"/>
<feature type="transmembrane region" description="Helical" evidence="7">
    <location>
        <begin position="75"/>
        <end position="101"/>
    </location>
</feature>
<gene>
    <name evidence="8" type="ORF">NQ317_008167</name>
</gene>
<evidence type="ECO:0000313" key="8">
    <source>
        <dbReference type="EMBL" id="KAJ8977974.1"/>
    </source>
</evidence>
<dbReference type="Pfam" id="PF09815">
    <property type="entry name" value="XK-related"/>
    <property type="match status" value="1"/>
</dbReference>
<evidence type="ECO:0000256" key="3">
    <source>
        <dbReference type="ARBA" id="ARBA00022475"/>
    </source>
</evidence>
<evidence type="ECO:0000256" key="6">
    <source>
        <dbReference type="ARBA" id="ARBA00023136"/>
    </source>
</evidence>
<evidence type="ECO:0000256" key="2">
    <source>
        <dbReference type="ARBA" id="ARBA00008789"/>
    </source>
</evidence>
<feature type="transmembrane region" description="Helical" evidence="7">
    <location>
        <begin position="41"/>
        <end position="68"/>
    </location>
</feature>
<dbReference type="Proteomes" id="UP001162164">
    <property type="component" value="Unassembled WGS sequence"/>
</dbReference>
<comment type="similarity">
    <text evidence="2 7">Belongs to the XK family.</text>
</comment>
<feature type="transmembrane region" description="Helical" evidence="7">
    <location>
        <begin position="273"/>
        <end position="292"/>
    </location>
</feature>
<dbReference type="PANTHER" id="PTHR16024:SF6">
    <property type="entry name" value="XK-RELATED PROTEIN"/>
    <property type="match status" value="1"/>
</dbReference>
<evidence type="ECO:0000256" key="1">
    <source>
        <dbReference type="ARBA" id="ARBA00004651"/>
    </source>
</evidence>
<evidence type="ECO:0000313" key="9">
    <source>
        <dbReference type="Proteomes" id="UP001162164"/>
    </source>
</evidence>
<comment type="caution">
    <text evidence="8">The sequence shown here is derived from an EMBL/GenBank/DDBJ whole genome shotgun (WGS) entry which is preliminary data.</text>
</comment>
<dbReference type="InterPro" id="IPR050895">
    <property type="entry name" value="XK-related_scramblase"/>
</dbReference>
<reference evidence="8" key="1">
    <citation type="journal article" date="2023" name="Insect Mol. Biol.">
        <title>Genome sequencing provides insights into the evolution of gene families encoding plant cell wall-degrading enzymes in longhorned beetles.</title>
        <authorList>
            <person name="Shin N.R."/>
            <person name="Okamura Y."/>
            <person name="Kirsch R."/>
            <person name="Pauchet Y."/>
        </authorList>
    </citation>
    <scope>NUCLEOTIDE SEQUENCE</scope>
    <source>
        <strain evidence="8">MMC_N1</strain>
    </source>
</reference>
<dbReference type="EMBL" id="JAPWTJ010000489">
    <property type="protein sequence ID" value="KAJ8977974.1"/>
    <property type="molecule type" value="Genomic_DNA"/>
</dbReference>
<dbReference type="InterPro" id="IPR018629">
    <property type="entry name" value="XK-rel"/>
</dbReference>
<keyword evidence="6 7" id="KW-0472">Membrane</keyword>
<feature type="transmembrane region" description="Helical" evidence="7">
    <location>
        <begin position="362"/>
        <end position="386"/>
    </location>
</feature>
<evidence type="ECO:0000256" key="7">
    <source>
        <dbReference type="RuleBase" id="RU910716"/>
    </source>
</evidence>
<feature type="transmembrane region" description="Helical" evidence="7">
    <location>
        <begin position="208"/>
        <end position="225"/>
    </location>
</feature>
<keyword evidence="9" id="KW-1185">Reference proteome</keyword>
<keyword evidence="3" id="KW-1003">Cell membrane</keyword>
<evidence type="ECO:0000256" key="5">
    <source>
        <dbReference type="ARBA" id="ARBA00022989"/>
    </source>
</evidence>
<protein>
    <recommendedName>
        <fullName evidence="7">XK-related protein</fullName>
    </recommendedName>
</protein>
<feature type="transmembrane region" description="Helical" evidence="7">
    <location>
        <begin position="334"/>
        <end position="353"/>
    </location>
</feature>
<keyword evidence="4 7" id="KW-0812">Transmembrane</keyword>
<evidence type="ECO:0000256" key="4">
    <source>
        <dbReference type="ARBA" id="ARBA00022692"/>
    </source>
</evidence>
<comment type="subcellular location">
    <subcellularLocation>
        <location evidence="1">Cell membrane</location>
        <topology evidence="1">Multi-pass membrane protein</topology>
    </subcellularLocation>
    <subcellularLocation>
        <location evidence="7">Membrane</location>
        <topology evidence="7">Multi-pass membrane protein</topology>
    </subcellularLocation>
</comment>
<accession>A0ABQ9JIH1</accession>
<keyword evidence="5 7" id="KW-1133">Transmembrane helix</keyword>